<name>A0A809SIS3_9PROT</name>
<protein>
    <recommendedName>
        <fullName evidence="4">DUF4412 domain-containing protein</fullName>
    </recommendedName>
</protein>
<feature type="chain" id="PRO_5032714566" description="DUF4412 domain-containing protein" evidence="1">
    <location>
        <begin position="19"/>
        <end position="210"/>
    </location>
</feature>
<proteinExistence type="predicted"/>
<dbReference type="AlphaFoldDB" id="A0A809SIS3"/>
<organism evidence="2 3">
    <name type="scientific">Sulfuriferula nivalis</name>
    <dbReference type="NCBI Taxonomy" id="2675298"/>
    <lineage>
        <taxon>Bacteria</taxon>
        <taxon>Pseudomonadati</taxon>
        <taxon>Pseudomonadota</taxon>
        <taxon>Betaproteobacteria</taxon>
        <taxon>Nitrosomonadales</taxon>
        <taxon>Sulfuricellaceae</taxon>
        <taxon>Sulfuriferula</taxon>
    </lineage>
</organism>
<feature type="signal peptide" evidence="1">
    <location>
        <begin position="1"/>
        <end position="18"/>
    </location>
</feature>
<dbReference type="EMBL" id="AP021881">
    <property type="protein sequence ID" value="BBP02390.1"/>
    <property type="molecule type" value="Genomic_DNA"/>
</dbReference>
<gene>
    <name evidence="2" type="ORF">SFSGTM_30980</name>
</gene>
<evidence type="ECO:0008006" key="4">
    <source>
        <dbReference type="Google" id="ProtNLM"/>
    </source>
</evidence>
<evidence type="ECO:0000256" key="1">
    <source>
        <dbReference type="SAM" id="SignalP"/>
    </source>
</evidence>
<sequence length="210" mass="24032">MRLVKLALGMLLAAPAFADTLDWNTAFPVDQAPRQVYLQANYLDSKGMPHALQMWREGEQQLTRLTDHNVMISILRQTGTEENYQLYDLKRHTVTSADRSHLYRIGIYANWNGMAHILTMPQGTYTLTTEQTAPLATAWGLCHWYQLNMPNQDDRHICWSSAWALPLLIQQNHQPIFEITALDTSAPAIFANYARLPYTRIDTNVDIDAD</sequence>
<accession>A0A809SIS3</accession>
<dbReference type="KEGG" id="sniv:SFSGTM_30980"/>
<evidence type="ECO:0000313" key="2">
    <source>
        <dbReference type="EMBL" id="BBP02390.1"/>
    </source>
</evidence>
<keyword evidence="3" id="KW-1185">Reference proteome</keyword>
<keyword evidence="1" id="KW-0732">Signal</keyword>
<evidence type="ECO:0000313" key="3">
    <source>
        <dbReference type="Proteomes" id="UP000463939"/>
    </source>
</evidence>
<reference evidence="3" key="1">
    <citation type="submission" date="2019-11" db="EMBL/GenBank/DDBJ databases">
        <title>Isolation and characterization of a novel species in the genus Sulfuriferula.</title>
        <authorList>
            <person name="Mochizuki J."/>
            <person name="Kojima H."/>
            <person name="Fukui M."/>
        </authorList>
    </citation>
    <scope>NUCLEOTIDE SEQUENCE [LARGE SCALE GENOMIC DNA]</scope>
    <source>
        <strain evidence="3">SGTM</strain>
    </source>
</reference>
<dbReference type="Proteomes" id="UP000463939">
    <property type="component" value="Chromosome"/>
</dbReference>